<dbReference type="Proteomes" id="UP000800097">
    <property type="component" value="Unassembled WGS sequence"/>
</dbReference>
<comment type="similarity">
    <text evidence="1 5">Belongs to the TUBGCP family.</text>
</comment>
<keyword evidence="2 5" id="KW-0963">Cytoplasm</keyword>
<evidence type="ECO:0000313" key="9">
    <source>
        <dbReference type="Proteomes" id="UP000800097"/>
    </source>
</evidence>
<dbReference type="InterPro" id="IPR040457">
    <property type="entry name" value="GCP_C"/>
</dbReference>
<evidence type="ECO:0000256" key="3">
    <source>
        <dbReference type="ARBA" id="ARBA00022701"/>
    </source>
</evidence>
<dbReference type="Gene3D" id="1.20.120.1900">
    <property type="entry name" value="Gamma-tubulin complex, C-terminal domain"/>
    <property type="match status" value="1"/>
</dbReference>
<dbReference type="GO" id="GO:0043015">
    <property type="term" value="F:gamma-tubulin binding"/>
    <property type="evidence" value="ECO:0007669"/>
    <property type="project" value="InterPro"/>
</dbReference>
<dbReference type="GO" id="GO:0000922">
    <property type="term" value="C:spindle pole"/>
    <property type="evidence" value="ECO:0007669"/>
    <property type="project" value="InterPro"/>
</dbReference>
<dbReference type="OrthoDB" id="775571at2759"/>
<evidence type="ECO:0000259" key="6">
    <source>
        <dbReference type="Pfam" id="PF04130"/>
    </source>
</evidence>
<dbReference type="GO" id="GO:0000930">
    <property type="term" value="C:gamma-tubulin complex"/>
    <property type="evidence" value="ECO:0007669"/>
    <property type="project" value="TreeGrafter"/>
</dbReference>
<evidence type="ECO:0000256" key="4">
    <source>
        <dbReference type="ARBA" id="ARBA00023212"/>
    </source>
</evidence>
<dbReference type="GO" id="GO:0051321">
    <property type="term" value="P:meiotic cell cycle"/>
    <property type="evidence" value="ECO:0007669"/>
    <property type="project" value="TreeGrafter"/>
</dbReference>
<evidence type="ECO:0000256" key="5">
    <source>
        <dbReference type="RuleBase" id="RU363050"/>
    </source>
</evidence>
<keyword evidence="3 5" id="KW-0493">Microtubule</keyword>
<gene>
    <name evidence="8" type="ORF">EI97DRAFT_411953</name>
</gene>
<comment type="subcellular location">
    <subcellularLocation>
        <location evidence="5">Cytoplasm</location>
        <location evidence="5">Cytoskeleton</location>
        <location evidence="5">Microtubule organizing center</location>
    </subcellularLocation>
</comment>
<feature type="domain" description="Gamma tubulin complex component protein N-terminal" evidence="7">
    <location>
        <begin position="169"/>
        <end position="446"/>
    </location>
</feature>
<dbReference type="InterPro" id="IPR007259">
    <property type="entry name" value="GCP"/>
</dbReference>
<dbReference type="PANTHER" id="PTHR19302">
    <property type="entry name" value="GAMMA TUBULIN COMPLEX PROTEIN"/>
    <property type="match status" value="1"/>
</dbReference>
<dbReference type="GO" id="GO:0007020">
    <property type="term" value="P:microtubule nucleation"/>
    <property type="evidence" value="ECO:0007669"/>
    <property type="project" value="InterPro"/>
</dbReference>
<dbReference type="InterPro" id="IPR042241">
    <property type="entry name" value="GCP_C_sf"/>
</dbReference>
<dbReference type="PANTHER" id="PTHR19302:SF70">
    <property type="entry name" value="GAMMA-TUBULIN COMPLEX COMPONENT 6"/>
    <property type="match status" value="1"/>
</dbReference>
<dbReference type="Pfam" id="PF17681">
    <property type="entry name" value="GCP_N_terminal"/>
    <property type="match status" value="1"/>
</dbReference>
<feature type="domain" description="Gamma tubulin complex component C-terminal" evidence="6">
    <location>
        <begin position="563"/>
        <end position="917"/>
    </location>
</feature>
<keyword evidence="9" id="KW-1185">Reference proteome</keyword>
<dbReference type="GO" id="GO:0031122">
    <property type="term" value="P:cytoplasmic microtubule organization"/>
    <property type="evidence" value="ECO:0007669"/>
    <property type="project" value="TreeGrafter"/>
</dbReference>
<dbReference type="GO" id="GO:0000278">
    <property type="term" value="P:mitotic cell cycle"/>
    <property type="evidence" value="ECO:0007669"/>
    <property type="project" value="TreeGrafter"/>
</dbReference>
<name>A0A6A6JS05_WESOR</name>
<dbReference type="AlphaFoldDB" id="A0A6A6JS05"/>
<dbReference type="FunFam" id="1.20.120.1900:FF:000013">
    <property type="entry name" value="Spindle pole body component"/>
    <property type="match status" value="1"/>
</dbReference>
<dbReference type="InterPro" id="IPR041470">
    <property type="entry name" value="GCP_N"/>
</dbReference>
<accession>A0A6A6JS05</accession>
<evidence type="ECO:0000256" key="2">
    <source>
        <dbReference type="ARBA" id="ARBA00022490"/>
    </source>
</evidence>
<dbReference type="GeneID" id="54549925"/>
<dbReference type="Pfam" id="PF04130">
    <property type="entry name" value="GCP_C_terminal"/>
    <property type="match status" value="1"/>
</dbReference>
<dbReference type="GO" id="GO:0005874">
    <property type="term" value="C:microtubule"/>
    <property type="evidence" value="ECO:0007669"/>
    <property type="project" value="UniProtKB-KW"/>
</dbReference>
<sequence>MADKDNDAVHDVFRSENLWTPSTFFQDPTTCEPSLFEPLQLDVSAIKLNHPYAPKRHLDHELQLPHLDNFEFGPLPDVESLDISLSVASPEPGERGADLWHDALDTDTIGNKTLFSTWEAFDHTDQERYEPVYITEAGSAAFDAARTVDANRTVERVLQRSVFLDSLWNLGFGRSSALFVWDRKARTFVQTTADGLPSGLSPECANGIVNFFVLLGNTVKYLRTFADQTFASPDSIPATVALATSVSSILCTVEEHLGLHSNAVESLLQLQSLFAGSSDVLLHVARLVDAVKHSNSNEQLTSILYQRILEVEEDEVLRTLSSAILSCVSGPTLELIDEWIGTRREQIVTPIASKWKFVVLEGDADDQGRTEYAYDPAMMPCFITSEDGNMIFETGKSLRFIRSYHPHHPLVSLEVQPPNLQWRFNWKDIDSLAAEARAYERSLRSAIRNFDSNRADNKEYFDQGERSSPVQTTQIRAPGDLDPYLQVEQAVRICDAAPAKTMPDELQAETLGILAGTARDDSAQSFSPPLSMTSTLCFRPLLAAQAKLVNATALRLLFRQHQLRAHLSLQRQYPLLGNGVFSSRLASALFDPDRETAERRKGLVRSGVHMGLQVGSRSTWPPASSELRLALMGVLSDSFFSSALHRDTMAKAVDADTIGETLWRDGEELPGHLNFAVRQLSEDEMEKVMDPDSLYALDFLKLQYVPPNPVHLVISTSALEKYDVIFVFMLRLLRMLFVISHLPRTYSTVEGRRLRMEAHHFVSCVSSYVFESGIAEHWNAFDTYLTTMEERLEEEDVAGELGRRVTWGVEEVRRRHEHCLDSILFSLLLRRRQRKVMALMEEIFNHILQFSRLVRQGEMGHMAQVKEVYATVKGKMGVFISVCKGLTGKRGYGKGKGTGDENSLERLVVLLEMNSYYAG</sequence>
<dbReference type="GO" id="GO:0051011">
    <property type="term" value="F:microtubule minus-end binding"/>
    <property type="evidence" value="ECO:0007669"/>
    <property type="project" value="TreeGrafter"/>
</dbReference>
<dbReference type="EMBL" id="ML986486">
    <property type="protein sequence ID" value="KAF2279177.1"/>
    <property type="molecule type" value="Genomic_DNA"/>
</dbReference>
<dbReference type="GO" id="GO:0051225">
    <property type="term" value="P:spindle assembly"/>
    <property type="evidence" value="ECO:0007669"/>
    <property type="project" value="TreeGrafter"/>
</dbReference>
<keyword evidence="4 5" id="KW-0206">Cytoskeleton</keyword>
<proteinExistence type="inferred from homology"/>
<evidence type="ECO:0000256" key="1">
    <source>
        <dbReference type="ARBA" id="ARBA00010337"/>
    </source>
</evidence>
<evidence type="ECO:0000259" key="7">
    <source>
        <dbReference type="Pfam" id="PF17681"/>
    </source>
</evidence>
<dbReference type="RefSeq" id="XP_033656716.1">
    <property type="nucleotide sequence ID" value="XM_033796750.1"/>
</dbReference>
<evidence type="ECO:0000313" key="8">
    <source>
        <dbReference type="EMBL" id="KAF2279177.1"/>
    </source>
</evidence>
<reference evidence="8" key="1">
    <citation type="journal article" date="2020" name="Stud. Mycol.">
        <title>101 Dothideomycetes genomes: a test case for predicting lifestyles and emergence of pathogens.</title>
        <authorList>
            <person name="Haridas S."/>
            <person name="Albert R."/>
            <person name="Binder M."/>
            <person name="Bloem J."/>
            <person name="Labutti K."/>
            <person name="Salamov A."/>
            <person name="Andreopoulos B."/>
            <person name="Baker S."/>
            <person name="Barry K."/>
            <person name="Bills G."/>
            <person name="Bluhm B."/>
            <person name="Cannon C."/>
            <person name="Castanera R."/>
            <person name="Culley D."/>
            <person name="Daum C."/>
            <person name="Ezra D."/>
            <person name="Gonzalez J."/>
            <person name="Henrissat B."/>
            <person name="Kuo A."/>
            <person name="Liang C."/>
            <person name="Lipzen A."/>
            <person name="Lutzoni F."/>
            <person name="Magnuson J."/>
            <person name="Mondo S."/>
            <person name="Nolan M."/>
            <person name="Ohm R."/>
            <person name="Pangilinan J."/>
            <person name="Park H.-J."/>
            <person name="Ramirez L."/>
            <person name="Alfaro M."/>
            <person name="Sun H."/>
            <person name="Tritt A."/>
            <person name="Yoshinaga Y."/>
            <person name="Zwiers L.-H."/>
            <person name="Turgeon B."/>
            <person name="Goodwin S."/>
            <person name="Spatafora J."/>
            <person name="Crous P."/>
            <person name="Grigoriev I."/>
        </authorList>
    </citation>
    <scope>NUCLEOTIDE SEQUENCE</scope>
    <source>
        <strain evidence="8">CBS 379.55</strain>
    </source>
</reference>
<protein>
    <recommendedName>
        <fullName evidence="5">Spindle pole body component</fullName>
    </recommendedName>
</protein>
<organism evidence="8 9">
    <name type="scientific">Westerdykella ornata</name>
    <dbReference type="NCBI Taxonomy" id="318751"/>
    <lineage>
        <taxon>Eukaryota</taxon>
        <taxon>Fungi</taxon>
        <taxon>Dikarya</taxon>
        <taxon>Ascomycota</taxon>
        <taxon>Pezizomycotina</taxon>
        <taxon>Dothideomycetes</taxon>
        <taxon>Pleosporomycetidae</taxon>
        <taxon>Pleosporales</taxon>
        <taxon>Sporormiaceae</taxon>
        <taxon>Westerdykella</taxon>
    </lineage>
</organism>
<dbReference type="GO" id="GO:0005816">
    <property type="term" value="C:spindle pole body"/>
    <property type="evidence" value="ECO:0007669"/>
    <property type="project" value="UniProtKB-ARBA"/>
</dbReference>